<dbReference type="PANTHER" id="PTHR33420:SF3">
    <property type="entry name" value="FIMBRIAL SUBUNIT ELFA"/>
    <property type="match status" value="1"/>
</dbReference>
<keyword evidence="4" id="KW-0281">Fimbrium</keyword>
<evidence type="ECO:0000256" key="3">
    <source>
        <dbReference type="ARBA" id="ARBA00022729"/>
    </source>
</evidence>
<dbReference type="PANTHER" id="PTHR33420">
    <property type="entry name" value="FIMBRIAL SUBUNIT ELFA-RELATED"/>
    <property type="match status" value="1"/>
</dbReference>
<name>A0ABQ1G003_9GAMM</name>
<organism evidence="6 7">
    <name type="scientific">Dyella nitratireducens</name>
    <dbReference type="NCBI Taxonomy" id="1849580"/>
    <lineage>
        <taxon>Bacteria</taxon>
        <taxon>Pseudomonadati</taxon>
        <taxon>Pseudomonadota</taxon>
        <taxon>Gammaproteobacteria</taxon>
        <taxon>Lysobacterales</taxon>
        <taxon>Rhodanobacteraceae</taxon>
        <taxon>Dyella</taxon>
    </lineage>
</organism>
<evidence type="ECO:0000259" key="5">
    <source>
        <dbReference type="Pfam" id="PF00419"/>
    </source>
</evidence>
<proteinExistence type="inferred from homology"/>
<gene>
    <name evidence="6" type="ORF">GCM10010981_24450</name>
</gene>
<accession>A0ABQ1G003</accession>
<comment type="subcellular location">
    <subcellularLocation>
        <location evidence="1">Fimbrium</location>
    </subcellularLocation>
</comment>
<evidence type="ECO:0000256" key="4">
    <source>
        <dbReference type="ARBA" id="ARBA00023263"/>
    </source>
</evidence>
<dbReference type="EMBL" id="BMJA01000002">
    <property type="protein sequence ID" value="GGA34541.1"/>
    <property type="molecule type" value="Genomic_DNA"/>
</dbReference>
<evidence type="ECO:0000256" key="2">
    <source>
        <dbReference type="ARBA" id="ARBA00006671"/>
    </source>
</evidence>
<dbReference type="SUPFAM" id="SSF49401">
    <property type="entry name" value="Bacterial adhesins"/>
    <property type="match status" value="1"/>
</dbReference>
<evidence type="ECO:0000313" key="6">
    <source>
        <dbReference type="EMBL" id="GGA34541.1"/>
    </source>
</evidence>
<dbReference type="Gene3D" id="2.60.40.1090">
    <property type="entry name" value="Fimbrial-type adhesion domain"/>
    <property type="match status" value="1"/>
</dbReference>
<feature type="domain" description="Fimbrial-type adhesion" evidence="5">
    <location>
        <begin position="32"/>
        <end position="122"/>
    </location>
</feature>
<reference evidence="7" key="1">
    <citation type="journal article" date="2019" name="Int. J. Syst. Evol. Microbiol.">
        <title>The Global Catalogue of Microorganisms (GCM) 10K type strain sequencing project: providing services to taxonomists for standard genome sequencing and annotation.</title>
        <authorList>
            <consortium name="The Broad Institute Genomics Platform"/>
            <consortium name="The Broad Institute Genome Sequencing Center for Infectious Disease"/>
            <person name="Wu L."/>
            <person name="Ma J."/>
        </authorList>
    </citation>
    <scope>NUCLEOTIDE SEQUENCE [LARGE SCALE GENOMIC DNA]</scope>
    <source>
        <strain evidence="7">CGMCC 1.15439</strain>
    </source>
</reference>
<dbReference type="InterPro" id="IPR036937">
    <property type="entry name" value="Adhesion_dom_fimbrial_sf"/>
</dbReference>
<keyword evidence="7" id="KW-1185">Reference proteome</keyword>
<protein>
    <recommendedName>
        <fullName evidence="5">Fimbrial-type adhesion domain-containing protein</fullName>
    </recommendedName>
</protein>
<keyword evidence="3" id="KW-0732">Signal</keyword>
<dbReference type="InterPro" id="IPR000259">
    <property type="entry name" value="Adhesion_dom_fimbrial"/>
</dbReference>
<dbReference type="InterPro" id="IPR008966">
    <property type="entry name" value="Adhesion_dom_sf"/>
</dbReference>
<dbReference type="InterPro" id="IPR050263">
    <property type="entry name" value="Bact_Fimbrial_Adh_Pro"/>
</dbReference>
<comment type="caution">
    <text evidence="6">The sequence shown here is derived from an EMBL/GenBank/DDBJ whole genome shotgun (WGS) entry which is preliminary data.</text>
</comment>
<dbReference type="Pfam" id="PF00419">
    <property type="entry name" value="Fimbrial"/>
    <property type="match status" value="1"/>
</dbReference>
<comment type="similarity">
    <text evidence="2">Belongs to the fimbrial protein family.</text>
</comment>
<sequence length="122" mass="12374">MGTLPATSFTGGAGVAYPVWAQDQSLISGGCNASTVSMTFAGIAAVAPYSNAFANQGTAKGVALELWQKNGLQAIPNSSTPINFAPQGTGGKYTFSARYLQTASTVTAGTVNATVTVTVNYK</sequence>
<evidence type="ECO:0000313" key="7">
    <source>
        <dbReference type="Proteomes" id="UP000620046"/>
    </source>
</evidence>
<dbReference type="Proteomes" id="UP000620046">
    <property type="component" value="Unassembled WGS sequence"/>
</dbReference>
<evidence type="ECO:0000256" key="1">
    <source>
        <dbReference type="ARBA" id="ARBA00004561"/>
    </source>
</evidence>